<feature type="region of interest" description="Disordered" evidence="1">
    <location>
        <begin position="22"/>
        <end position="106"/>
    </location>
</feature>
<feature type="compositionally biased region" description="Basic residues" evidence="1">
    <location>
        <begin position="38"/>
        <end position="47"/>
    </location>
</feature>
<organism evidence="3 4">
    <name type="scientific">Synaphobranchus kaupii</name>
    <name type="common">Kaup's arrowtooth eel</name>
    <dbReference type="NCBI Taxonomy" id="118154"/>
    <lineage>
        <taxon>Eukaryota</taxon>
        <taxon>Metazoa</taxon>
        <taxon>Chordata</taxon>
        <taxon>Craniata</taxon>
        <taxon>Vertebrata</taxon>
        <taxon>Euteleostomi</taxon>
        <taxon>Actinopterygii</taxon>
        <taxon>Neopterygii</taxon>
        <taxon>Teleostei</taxon>
        <taxon>Anguilliformes</taxon>
        <taxon>Synaphobranchidae</taxon>
        <taxon>Synaphobranchus</taxon>
    </lineage>
</organism>
<keyword evidence="4" id="KW-1185">Reference proteome</keyword>
<evidence type="ECO:0000256" key="1">
    <source>
        <dbReference type="SAM" id="MobiDB-lite"/>
    </source>
</evidence>
<accession>A0A9Q1E5G2</accession>
<sequence>MSVWVFLSEHRLVPEREGPVGVCGYLSDSSSGSSGMSSRRRHSHSPTRVRFQDESEVEAEHRYLERQRQRSHRPPDMGRATARGRGQDRNSSSIYRKRRGLQGAGPMRERRCRYCETFRKGTPLPCLNPAPLTPPLSGPALHKWIRSPGGQFYHTGSPPSCRGWECGGPVFWEVQEEGGGPDPLRALLDGPDTQQARPKLSLRQFFSAIGLNVAGWLRPGRASSVELRLPTWPRLSKPKPRPQSYL</sequence>
<evidence type="ECO:0000313" key="3">
    <source>
        <dbReference type="EMBL" id="KAJ8332525.1"/>
    </source>
</evidence>
<name>A0A9Q1E5G2_SYNKA</name>
<dbReference type="InterPro" id="IPR032756">
    <property type="entry name" value="DUF4685"/>
</dbReference>
<proteinExistence type="predicted"/>
<evidence type="ECO:0000259" key="2">
    <source>
        <dbReference type="Pfam" id="PF15737"/>
    </source>
</evidence>
<reference evidence="3" key="1">
    <citation type="journal article" date="2023" name="Science">
        <title>Genome structures resolve the early diversification of teleost fishes.</title>
        <authorList>
            <person name="Parey E."/>
            <person name="Louis A."/>
            <person name="Montfort J."/>
            <person name="Bouchez O."/>
            <person name="Roques C."/>
            <person name="Iampietro C."/>
            <person name="Lluch J."/>
            <person name="Castinel A."/>
            <person name="Donnadieu C."/>
            <person name="Desvignes T."/>
            <person name="Floi Bucao C."/>
            <person name="Jouanno E."/>
            <person name="Wen M."/>
            <person name="Mejri S."/>
            <person name="Dirks R."/>
            <person name="Jansen H."/>
            <person name="Henkel C."/>
            <person name="Chen W.J."/>
            <person name="Zahm M."/>
            <person name="Cabau C."/>
            <person name="Klopp C."/>
            <person name="Thompson A.W."/>
            <person name="Robinson-Rechavi M."/>
            <person name="Braasch I."/>
            <person name="Lecointre G."/>
            <person name="Bobe J."/>
            <person name="Postlethwait J.H."/>
            <person name="Berthelot C."/>
            <person name="Roest Crollius H."/>
            <person name="Guiguen Y."/>
        </authorList>
    </citation>
    <scope>NUCLEOTIDE SEQUENCE</scope>
    <source>
        <strain evidence="3">WJC10195</strain>
    </source>
</reference>
<dbReference type="AlphaFoldDB" id="A0A9Q1E5G2"/>
<protein>
    <recommendedName>
        <fullName evidence="2">DUF4685 domain-containing protein</fullName>
    </recommendedName>
</protein>
<evidence type="ECO:0000313" key="4">
    <source>
        <dbReference type="Proteomes" id="UP001152622"/>
    </source>
</evidence>
<dbReference type="Proteomes" id="UP001152622">
    <property type="component" value="Unassembled WGS sequence"/>
</dbReference>
<feature type="compositionally biased region" description="Low complexity" evidence="1">
    <location>
        <begin position="27"/>
        <end position="37"/>
    </location>
</feature>
<gene>
    <name evidence="3" type="ORF">SKAU_G00423140</name>
</gene>
<dbReference type="EMBL" id="JAINUF010000025">
    <property type="protein sequence ID" value="KAJ8332525.1"/>
    <property type="molecule type" value="Genomic_DNA"/>
</dbReference>
<comment type="caution">
    <text evidence="3">The sequence shown here is derived from an EMBL/GenBank/DDBJ whole genome shotgun (WGS) entry which is preliminary data.</text>
</comment>
<dbReference type="Pfam" id="PF15737">
    <property type="entry name" value="DUF4685"/>
    <property type="match status" value="1"/>
</dbReference>
<feature type="compositionally biased region" description="Basic and acidic residues" evidence="1">
    <location>
        <begin position="50"/>
        <end position="76"/>
    </location>
</feature>
<feature type="domain" description="DUF4685" evidence="2">
    <location>
        <begin position="16"/>
        <end position="72"/>
    </location>
</feature>